<comment type="caution">
    <text evidence="1">The sequence shown here is derived from an EMBL/GenBank/DDBJ whole genome shotgun (WGS) entry which is preliminary data.</text>
</comment>
<reference evidence="1" key="1">
    <citation type="journal article" date="2015" name="Nature">
        <title>Complex archaea that bridge the gap between prokaryotes and eukaryotes.</title>
        <authorList>
            <person name="Spang A."/>
            <person name="Saw J.H."/>
            <person name="Jorgensen S.L."/>
            <person name="Zaremba-Niedzwiedzka K."/>
            <person name="Martijn J."/>
            <person name="Lind A.E."/>
            <person name="van Eijk R."/>
            <person name="Schleper C."/>
            <person name="Guy L."/>
            <person name="Ettema T.J."/>
        </authorList>
    </citation>
    <scope>NUCLEOTIDE SEQUENCE</scope>
</reference>
<organism evidence="1">
    <name type="scientific">marine sediment metagenome</name>
    <dbReference type="NCBI Taxonomy" id="412755"/>
    <lineage>
        <taxon>unclassified sequences</taxon>
        <taxon>metagenomes</taxon>
        <taxon>ecological metagenomes</taxon>
    </lineage>
</organism>
<accession>A0A0F9CUM9</accession>
<feature type="non-terminal residue" evidence="1">
    <location>
        <position position="1"/>
    </location>
</feature>
<evidence type="ECO:0000313" key="1">
    <source>
        <dbReference type="EMBL" id="KKL45186.1"/>
    </source>
</evidence>
<sequence length="117" mass="13494">SSPYDLRGTSILDRLFRILMYEDKIREANITVADNYIFPLRIFKLGDFVKITGEAVKNYHKEKFKITRISSCGCERTCEYYKKQCPGYINGDCCGYNKFEMGLIGIPNKNSKIIVSI</sequence>
<gene>
    <name evidence="1" type="ORF">LCGC14_2358170</name>
</gene>
<dbReference type="AlphaFoldDB" id="A0A0F9CUM9"/>
<proteinExistence type="predicted"/>
<dbReference type="EMBL" id="LAZR01034480">
    <property type="protein sequence ID" value="KKL45186.1"/>
    <property type="molecule type" value="Genomic_DNA"/>
</dbReference>
<protein>
    <submittedName>
        <fullName evidence="1">Uncharacterized protein</fullName>
    </submittedName>
</protein>
<name>A0A0F9CUM9_9ZZZZ</name>